<dbReference type="AlphaFoldDB" id="A0A4Y2PHJ9"/>
<comment type="caution">
    <text evidence="2">The sequence shown here is derived from an EMBL/GenBank/DDBJ whole genome shotgun (WGS) entry which is preliminary data.</text>
</comment>
<evidence type="ECO:0000256" key="1">
    <source>
        <dbReference type="SAM" id="MobiDB-lite"/>
    </source>
</evidence>
<evidence type="ECO:0000313" key="3">
    <source>
        <dbReference type="Proteomes" id="UP000499080"/>
    </source>
</evidence>
<dbReference type="EMBL" id="BGPR01011318">
    <property type="protein sequence ID" value="GBN50691.1"/>
    <property type="molecule type" value="Genomic_DNA"/>
</dbReference>
<reference evidence="2 3" key="1">
    <citation type="journal article" date="2019" name="Sci. Rep.">
        <title>Orb-weaving spider Araneus ventricosus genome elucidates the spidroin gene catalogue.</title>
        <authorList>
            <person name="Kono N."/>
            <person name="Nakamura H."/>
            <person name="Ohtoshi R."/>
            <person name="Moran D.A.P."/>
            <person name="Shinohara A."/>
            <person name="Yoshida Y."/>
            <person name="Fujiwara M."/>
            <person name="Mori M."/>
            <person name="Tomita M."/>
            <person name="Arakawa K."/>
        </authorList>
    </citation>
    <scope>NUCLEOTIDE SEQUENCE [LARGE SCALE GENOMIC DNA]</scope>
</reference>
<dbReference type="Proteomes" id="UP000499080">
    <property type="component" value="Unassembled WGS sequence"/>
</dbReference>
<evidence type="ECO:0000313" key="2">
    <source>
        <dbReference type="EMBL" id="GBN50691.1"/>
    </source>
</evidence>
<proteinExistence type="predicted"/>
<accession>A0A4Y2PHJ9</accession>
<organism evidence="2 3">
    <name type="scientific">Araneus ventricosus</name>
    <name type="common">Orbweaver spider</name>
    <name type="synonym">Epeira ventricosa</name>
    <dbReference type="NCBI Taxonomy" id="182803"/>
    <lineage>
        <taxon>Eukaryota</taxon>
        <taxon>Metazoa</taxon>
        <taxon>Ecdysozoa</taxon>
        <taxon>Arthropoda</taxon>
        <taxon>Chelicerata</taxon>
        <taxon>Arachnida</taxon>
        <taxon>Araneae</taxon>
        <taxon>Araneomorphae</taxon>
        <taxon>Entelegynae</taxon>
        <taxon>Araneoidea</taxon>
        <taxon>Araneidae</taxon>
        <taxon>Araneus</taxon>
    </lineage>
</organism>
<sequence>MQRKHYVIGVINLLRVSSIYDISQGKKDNQKMDSLICWKPNGPESNHGMGEKNQTPQANMPKQKKQEANIAMYNNLATKQLLGNGEKVK</sequence>
<gene>
    <name evidence="2" type="ORF">AVEN_80044_1</name>
</gene>
<protein>
    <submittedName>
        <fullName evidence="2">Uncharacterized protein</fullName>
    </submittedName>
</protein>
<feature type="region of interest" description="Disordered" evidence="1">
    <location>
        <begin position="40"/>
        <end position="64"/>
    </location>
</feature>
<keyword evidence="3" id="KW-1185">Reference proteome</keyword>
<name>A0A4Y2PHJ9_ARAVE</name>